<sequence length="151" mass="16707">MVGHYIFPLPSDEDLQVFEKKTNYSFANDTLLREALQVSSGFNGDGNKKLALIGDVILELVIVILGRDKNKTRGQTSITIQQRASNAYLADQGFIHGIDKFIVKNPCQCKIMPNVMATTMEAIIGAVYLDCNQQIQPCIDVMTALGLSWPE</sequence>
<dbReference type="SUPFAM" id="SSF69065">
    <property type="entry name" value="RNase III domain-like"/>
    <property type="match status" value="1"/>
</dbReference>
<protein>
    <recommendedName>
        <fullName evidence="1">RNase III domain-containing protein</fullName>
    </recommendedName>
</protein>
<dbReference type="STRING" id="229535.A0A0M9W9X9"/>
<dbReference type="SMART" id="SM00535">
    <property type="entry name" value="RIBOc"/>
    <property type="match status" value="1"/>
</dbReference>
<feature type="domain" description="RNase III" evidence="1">
    <location>
        <begin position="15"/>
        <end position="132"/>
    </location>
</feature>
<comment type="caution">
    <text evidence="2">The sequence shown here is derived from an EMBL/GenBank/DDBJ whole genome shotgun (WGS) entry which is preliminary data.</text>
</comment>
<dbReference type="PROSITE" id="PS50142">
    <property type="entry name" value="RNASE_3_2"/>
    <property type="match status" value="1"/>
</dbReference>
<reference evidence="2 3" key="1">
    <citation type="submission" date="2015-08" db="EMBL/GenBank/DDBJ databases">
        <title>Genome sequencing of Penicillium nordicum.</title>
        <authorList>
            <person name="Nguyen H.D."/>
            <person name="Seifert K.A."/>
        </authorList>
    </citation>
    <scope>NUCLEOTIDE SEQUENCE [LARGE SCALE GENOMIC DNA]</scope>
    <source>
        <strain evidence="2 3">DAOMC 185683</strain>
    </source>
</reference>
<dbReference type="CDD" id="cd00593">
    <property type="entry name" value="RIBOc"/>
    <property type="match status" value="1"/>
</dbReference>
<dbReference type="InterPro" id="IPR036389">
    <property type="entry name" value="RNase_III_sf"/>
</dbReference>
<dbReference type="GO" id="GO:0006396">
    <property type="term" value="P:RNA processing"/>
    <property type="evidence" value="ECO:0007669"/>
    <property type="project" value="InterPro"/>
</dbReference>
<gene>
    <name evidence="2" type="ORF">ACN38_g12345</name>
</gene>
<evidence type="ECO:0000313" key="2">
    <source>
        <dbReference type="EMBL" id="KOS36889.1"/>
    </source>
</evidence>
<dbReference type="OrthoDB" id="67027at2759"/>
<dbReference type="Proteomes" id="UP000037696">
    <property type="component" value="Unassembled WGS sequence"/>
</dbReference>
<dbReference type="InterPro" id="IPR000999">
    <property type="entry name" value="RNase_III_dom"/>
</dbReference>
<evidence type="ECO:0000313" key="3">
    <source>
        <dbReference type="Proteomes" id="UP000037696"/>
    </source>
</evidence>
<dbReference type="EMBL" id="LHQQ01000377">
    <property type="protein sequence ID" value="KOS36889.1"/>
    <property type="molecule type" value="Genomic_DNA"/>
</dbReference>
<dbReference type="AlphaFoldDB" id="A0A0M9W9X9"/>
<dbReference type="GO" id="GO:0004525">
    <property type="term" value="F:ribonuclease III activity"/>
    <property type="evidence" value="ECO:0007669"/>
    <property type="project" value="InterPro"/>
</dbReference>
<dbReference type="Gene3D" id="1.10.1520.10">
    <property type="entry name" value="Ribonuclease III domain"/>
    <property type="match status" value="1"/>
</dbReference>
<evidence type="ECO:0000259" key="1">
    <source>
        <dbReference type="PROSITE" id="PS50142"/>
    </source>
</evidence>
<keyword evidence="3" id="KW-1185">Reference proteome</keyword>
<accession>A0A0M9W9X9</accession>
<organism evidence="2 3">
    <name type="scientific">Penicillium nordicum</name>
    <dbReference type="NCBI Taxonomy" id="229535"/>
    <lineage>
        <taxon>Eukaryota</taxon>
        <taxon>Fungi</taxon>
        <taxon>Dikarya</taxon>
        <taxon>Ascomycota</taxon>
        <taxon>Pezizomycotina</taxon>
        <taxon>Eurotiomycetes</taxon>
        <taxon>Eurotiomycetidae</taxon>
        <taxon>Eurotiales</taxon>
        <taxon>Aspergillaceae</taxon>
        <taxon>Penicillium</taxon>
    </lineage>
</organism>
<proteinExistence type="predicted"/>
<name>A0A0M9W9X9_9EURO</name>
<dbReference type="Pfam" id="PF00636">
    <property type="entry name" value="Ribonuclease_3"/>
    <property type="match status" value="1"/>
</dbReference>